<name>A0ABD2PQA2_9PLAT</name>
<evidence type="ECO:0000259" key="4">
    <source>
        <dbReference type="SMART" id="SM00838"/>
    </source>
</evidence>
<comment type="caution">
    <text evidence="5">The sequence shown here is derived from an EMBL/GenBank/DDBJ whole genome shotgun (WGS) entry which is preliminary data.</text>
</comment>
<protein>
    <submittedName>
        <fullName evidence="5">G elongation factor, mitochondrial 2</fullName>
    </submittedName>
</protein>
<organism evidence="5 6">
    <name type="scientific">Cichlidogyrus casuarinus</name>
    <dbReference type="NCBI Taxonomy" id="1844966"/>
    <lineage>
        <taxon>Eukaryota</taxon>
        <taxon>Metazoa</taxon>
        <taxon>Spiralia</taxon>
        <taxon>Lophotrochozoa</taxon>
        <taxon>Platyhelminthes</taxon>
        <taxon>Monogenea</taxon>
        <taxon>Monopisthocotylea</taxon>
        <taxon>Dactylogyridea</taxon>
        <taxon>Ancyrocephalidae</taxon>
        <taxon>Cichlidogyrus</taxon>
    </lineage>
</organism>
<keyword evidence="1" id="KW-0547">Nucleotide-binding</keyword>
<keyword evidence="3" id="KW-0342">GTP-binding</keyword>
<dbReference type="SUPFAM" id="SSF54980">
    <property type="entry name" value="EF-G C-terminal domain-like"/>
    <property type="match status" value="1"/>
</dbReference>
<dbReference type="PANTHER" id="PTHR43261">
    <property type="entry name" value="TRANSLATION ELONGATION FACTOR G-RELATED"/>
    <property type="match status" value="1"/>
</dbReference>
<keyword evidence="5" id="KW-0251">Elongation factor</keyword>
<evidence type="ECO:0000256" key="3">
    <source>
        <dbReference type="ARBA" id="ARBA00023134"/>
    </source>
</evidence>
<evidence type="ECO:0000313" key="6">
    <source>
        <dbReference type="Proteomes" id="UP001626550"/>
    </source>
</evidence>
<feature type="domain" description="Elongation factor EFG" evidence="4">
    <location>
        <begin position="166"/>
        <end position="266"/>
    </location>
</feature>
<dbReference type="InterPro" id="IPR000640">
    <property type="entry name" value="EFG_V-like"/>
</dbReference>
<dbReference type="GO" id="GO:0003746">
    <property type="term" value="F:translation elongation factor activity"/>
    <property type="evidence" value="ECO:0007669"/>
    <property type="project" value="UniProtKB-KW"/>
</dbReference>
<dbReference type="Proteomes" id="UP001626550">
    <property type="component" value="Unassembled WGS sequence"/>
</dbReference>
<evidence type="ECO:0000313" key="5">
    <source>
        <dbReference type="EMBL" id="KAL3308877.1"/>
    </source>
</evidence>
<dbReference type="InterPro" id="IPR035647">
    <property type="entry name" value="EFG_III/V"/>
</dbReference>
<dbReference type="GO" id="GO:0005525">
    <property type="term" value="F:GTP binding"/>
    <property type="evidence" value="ECO:0007669"/>
    <property type="project" value="UniProtKB-KW"/>
</dbReference>
<keyword evidence="6" id="KW-1185">Reference proteome</keyword>
<evidence type="ECO:0000256" key="2">
    <source>
        <dbReference type="ARBA" id="ARBA00022917"/>
    </source>
</evidence>
<accession>A0ABD2PQA2</accession>
<evidence type="ECO:0000256" key="1">
    <source>
        <dbReference type="ARBA" id="ARBA00022741"/>
    </source>
</evidence>
<gene>
    <name evidence="5" type="primary">GFM2_1</name>
    <name evidence="5" type="ORF">Ciccas_012586</name>
</gene>
<reference evidence="5 6" key="1">
    <citation type="submission" date="2024-11" db="EMBL/GenBank/DDBJ databases">
        <title>Adaptive evolution of stress response genes in parasites aligns with host niche diversity.</title>
        <authorList>
            <person name="Hahn C."/>
            <person name="Resl P."/>
        </authorList>
    </citation>
    <scope>NUCLEOTIDE SEQUENCE [LARGE SCALE GENOMIC DNA]</scope>
    <source>
        <strain evidence="5">EGGRZ-B1_66</strain>
        <tissue evidence="5">Body</tissue>
    </source>
</reference>
<dbReference type="Gene3D" id="3.30.70.240">
    <property type="match status" value="1"/>
</dbReference>
<dbReference type="Pfam" id="PF00679">
    <property type="entry name" value="EFG_C"/>
    <property type="match status" value="1"/>
</dbReference>
<dbReference type="EMBL" id="JBJKFK010004581">
    <property type="protein sequence ID" value="KAL3308877.1"/>
    <property type="molecule type" value="Genomic_DNA"/>
</dbReference>
<proteinExistence type="predicted"/>
<dbReference type="SMART" id="SM00838">
    <property type="entry name" value="EFG_C"/>
    <property type="match status" value="1"/>
</dbReference>
<dbReference type="AlphaFoldDB" id="A0ABD2PQA2"/>
<sequence length="283" mass="31624">MLSRLKREHKLAAELGPLQIAYRECPVLGPKPIKFTHSGKLDSKLFAQVQFSLNNLGQNLGTNLVSMDKHLLPEGAVWKSKFQKMLNQSLHQALNRSGRLIYSPVCNVNLHLDRLLLSDAEQSSEKATMNFASNNRLQKDPALQSNVKQFIVDCLHKSLNDTPSWNIMEPVMRIEIFVPREFAGNISIGKFLSELSHRNAEIISVDGPGAADTKEHEDDHQIVAEAPLSSLKGFSSAIRALSHGIADLHIQVTDYRPVSIATIEAGHHPDKELMHRLKMTHII</sequence>
<dbReference type="PANTHER" id="PTHR43261:SF1">
    <property type="entry name" value="RIBOSOME-RELEASING FACTOR 2, MITOCHONDRIAL"/>
    <property type="match status" value="1"/>
</dbReference>
<keyword evidence="2" id="KW-0648">Protein biosynthesis</keyword>